<dbReference type="PANTHER" id="PTHR32089:SF112">
    <property type="entry name" value="LYSOZYME-LIKE PROTEIN-RELATED"/>
    <property type="match status" value="1"/>
</dbReference>
<evidence type="ECO:0000256" key="4">
    <source>
        <dbReference type="SAM" id="Coils"/>
    </source>
</evidence>
<dbReference type="GO" id="GO:0006935">
    <property type="term" value="P:chemotaxis"/>
    <property type="evidence" value="ECO:0007669"/>
    <property type="project" value="InterPro"/>
</dbReference>
<dbReference type="PRINTS" id="PR00260">
    <property type="entry name" value="CHEMTRNSDUCR"/>
</dbReference>
<reference evidence="8 9" key="1">
    <citation type="submission" date="2020-02" db="EMBL/GenBank/DDBJ databases">
        <authorList>
            <person name="Dziuba M."/>
            <person name="Kuznetsov B."/>
            <person name="Mardanov A."/>
            <person name="Ravin N."/>
            <person name="Grouzdev D."/>
        </authorList>
    </citation>
    <scope>NUCLEOTIDE SEQUENCE [LARGE SCALE GENOMIC DNA]</scope>
    <source>
        <strain evidence="8 9">SpK</strain>
    </source>
</reference>
<evidence type="ECO:0000313" key="9">
    <source>
        <dbReference type="Proteomes" id="UP000480684"/>
    </source>
</evidence>
<evidence type="ECO:0000256" key="5">
    <source>
        <dbReference type="SAM" id="Phobius"/>
    </source>
</evidence>
<evidence type="ECO:0000313" key="8">
    <source>
        <dbReference type="EMBL" id="NFV79615.1"/>
    </source>
</evidence>
<dbReference type="GO" id="GO:0007165">
    <property type="term" value="P:signal transduction"/>
    <property type="evidence" value="ECO:0007669"/>
    <property type="project" value="UniProtKB-KW"/>
</dbReference>
<evidence type="ECO:0000256" key="1">
    <source>
        <dbReference type="ARBA" id="ARBA00023224"/>
    </source>
</evidence>
<keyword evidence="1 3" id="KW-0807">Transducer</keyword>
<dbReference type="InterPro" id="IPR024478">
    <property type="entry name" value="HlyB_4HB_MCP"/>
</dbReference>
<proteinExistence type="inferred from homology"/>
<dbReference type="EMBL" id="JAAIYP010000032">
    <property type="protein sequence ID" value="NFV79615.1"/>
    <property type="molecule type" value="Genomic_DNA"/>
</dbReference>
<protein>
    <submittedName>
        <fullName evidence="8">HAMP domain-containing protein</fullName>
    </submittedName>
</protein>
<dbReference type="InterPro" id="IPR003660">
    <property type="entry name" value="HAMP_dom"/>
</dbReference>
<feature type="domain" description="HAMP" evidence="7">
    <location>
        <begin position="211"/>
        <end position="264"/>
    </location>
</feature>
<comment type="similarity">
    <text evidence="2">Belongs to the methyl-accepting chemotaxis (MCP) protein family.</text>
</comment>
<keyword evidence="5" id="KW-0812">Transmembrane</keyword>
<sequence>MLHRIKFGTRLAILLAVSVVLVTAIGATGILGGHQLSRGMTSLYGARVVPLGLLAQIQDAVNRVGAGVSTVVQSDSRLTLERMEKDIAAAETEAEQLWRTYSAGPLSDDERSLEAASHEAVKAFFAAANDTLSMVRGGDSYGAHEMLEERTTDQLSAATEALRGLMDLQITLARDDFERASAGWRTAGGIGLGVGLFGLALLAIASAVVARSITRPMTDIIGAMNRLAAGDTQIAVDGAQRRDEIGDIARALASFKDAAIDREQLRAAQADTEARAAADRRAARERMAAEFDSSVRGLVAQVADAATRMEVSARQLGALSDTARRDAARVEDAAHQAAHSATQVAGATGQLSASIGLIGQQVDESGRIAAQAAAQSRETSAIMRDLAASAGRIGEIVSMIADIAAQTNLLALNATIEAARAGDAGKGFAVVAHEVKNLAGQTARATDEIGSQVAGVQAETQKAVAAIGAIDAIIERMNVISATVAAAVEQQAAATDDIARSIRQVSDGAAAVSHGLDSAVQAVEAAGTASSEVMTTAETLSGHAGALDRAVDGFLADLCAVRRG</sequence>
<accession>A0A7C9UY39</accession>
<dbReference type="AlphaFoldDB" id="A0A7C9UY39"/>
<dbReference type="InterPro" id="IPR004090">
    <property type="entry name" value="Chemotax_Me-accpt_rcpt"/>
</dbReference>
<dbReference type="Pfam" id="PF00015">
    <property type="entry name" value="MCPsignal"/>
    <property type="match status" value="1"/>
</dbReference>
<dbReference type="PROSITE" id="PS50885">
    <property type="entry name" value="HAMP"/>
    <property type="match status" value="1"/>
</dbReference>
<feature type="domain" description="Methyl-accepting transducer" evidence="6">
    <location>
        <begin position="305"/>
        <end position="541"/>
    </location>
</feature>
<evidence type="ECO:0000259" key="7">
    <source>
        <dbReference type="PROSITE" id="PS50885"/>
    </source>
</evidence>
<dbReference type="Pfam" id="PF12729">
    <property type="entry name" value="4HB_MCP_1"/>
    <property type="match status" value="1"/>
</dbReference>
<evidence type="ECO:0000256" key="2">
    <source>
        <dbReference type="ARBA" id="ARBA00029447"/>
    </source>
</evidence>
<keyword evidence="4" id="KW-0175">Coiled coil</keyword>
<dbReference type="Pfam" id="PF00672">
    <property type="entry name" value="HAMP"/>
    <property type="match status" value="1"/>
</dbReference>
<dbReference type="SMART" id="SM00304">
    <property type="entry name" value="HAMP"/>
    <property type="match status" value="1"/>
</dbReference>
<keyword evidence="9" id="KW-1185">Reference proteome</keyword>
<dbReference type="PROSITE" id="PS50111">
    <property type="entry name" value="CHEMOTAXIS_TRANSDUC_2"/>
    <property type="match status" value="1"/>
</dbReference>
<keyword evidence="5" id="KW-0472">Membrane</keyword>
<feature type="coiled-coil region" evidence="4">
    <location>
        <begin position="73"/>
        <end position="100"/>
    </location>
</feature>
<dbReference type="CDD" id="cd06225">
    <property type="entry name" value="HAMP"/>
    <property type="match status" value="1"/>
</dbReference>
<organism evidence="8 9">
    <name type="scientific">Magnetospirillum aberrantis SpK</name>
    <dbReference type="NCBI Taxonomy" id="908842"/>
    <lineage>
        <taxon>Bacteria</taxon>
        <taxon>Pseudomonadati</taxon>
        <taxon>Pseudomonadota</taxon>
        <taxon>Alphaproteobacteria</taxon>
        <taxon>Rhodospirillales</taxon>
        <taxon>Rhodospirillaceae</taxon>
        <taxon>Magnetospirillum</taxon>
    </lineage>
</organism>
<dbReference type="SMART" id="SM00283">
    <property type="entry name" value="MA"/>
    <property type="match status" value="1"/>
</dbReference>
<dbReference type="RefSeq" id="WP_163676313.1">
    <property type="nucleotide sequence ID" value="NZ_JAAIYP010000032.1"/>
</dbReference>
<name>A0A7C9UY39_9PROT</name>
<evidence type="ECO:0000256" key="3">
    <source>
        <dbReference type="PROSITE-ProRule" id="PRU00284"/>
    </source>
</evidence>
<gene>
    <name evidence="8" type="ORF">G4223_05780</name>
</gene>
<dbReference type="PANTHER" id="PTHR32089">
    <property type="entry name" value="METHYL-ACCEPTING CHEMOTAXIS PROTEIN MCPB"/>
    <property type="match status" value="1"/>
</dbReference>
<dbReference type="GO" id="GO:0004888">
    <property type="term" value="F:transmembrane signaling receptor activity"/>
    <property type="evidence" value="ECO:0007669"/>
    <property type="project" value="InterPro"/>
</dbReference>
<keyword evidence="5" id="KW-1133">Transmembrane helix</keyword>
<dbReference type="Gene3D" id="1.10.287.950">
    <property type="entry name" value="Methyl-accepting chemotaxis protein"/>
    <property type="match status" value="1"/>
</dbReference>
<dbReference type="Gene3D" id="6.10.340.10">
    <property type="match status" value="1"/>
</dbReference>
<comment type="caution">
    <text evidence="8">The sequence shown here is derived from an EMBL/GenBank/DDBJ whole genome shotgun (WGS) entry which is preliminary data.</text>
</comment>
<dbReference type="InterPro" id="IPR004089">
    <property type="entry name" value="MCPsignal_dom"/>
</dbReference>
<dbReference type="SUPFAM" id="SSF58104">
    <property type="entry name" value="Methyl-accepting chemotaxis protein (MCP) signaling domain"/>
    <property type="match status" value="1"/>
</dbReference>
<dbReference type="Proteomes" id="UP000480684">
    <property type="component" value="Unassembled WGS sequence"/>
</dbReference>
<feature type="transmembrane region" description="Helical" evidence="5">
    <location>
        <begin position="189"/>
        <end position="210"/>
    </location>
</feature>
<evidence type="ECO:0000259" key="6">
    <source>
        <dbReference type="PROSITE" id="PS50111"/>
    </source>
</evidence>
<dbReference type="GO" id="GO:0016020">
    <property type="term" value="C:membrane"/>
    <property type="evidence" value="ECO:0007669"/>
    <property type="project" value="InterPro"/>
</dbReference>